<dbReference type="OrthoDB" id="505352at2759"/>
<evidence type="ECO:0000313" key="2">
    <source>
        <dbReference type="Proteomes" id="UP000054498"/>
    </source>
</evidence>
<reference evidence="1 2" key="1">
    <citation type="journal article" date="2013" name="BMC Genomics">
        <title>Reconstruction of the lipid metabolism for the microalga Monoraphidium neglectum from its genome sequence reveals characteristics suitable for biofuel production.</title>
        <authorList>
            <person name="Bogen C."/>
            <person name="Al-Dilaimi A."/>
            <person name="Albersmeier A."/>
            <person name="Wichmann J."/>
            <person name="Grundmann M."/>
            <person name="Rupp O."/>
            <person name="Lauersen K.J."/>
            <person name="Blifernez-Klassen O."/>
            <person name="Kalinowski J."/>
            <person name="Goesmann A."/>
            <person name="Mussgnug J.H."/>
            <person name="Kruse O."/>
        </authorList>
    </citation>
    <scope>NUCLEOTIDE SEQUENCE [LARGE SCALE GENOMIC DNA]</scope>
    <source>
        <strain evidence="1 2">SAG 48.87</strain>
    </source>
</reference>
<dbReference type="GeneID" id="25740590"/>
<evidence type="ECO:0000313" key="1">
    <source>
        <dbReference type="EMBL" id="KIZ00251.1"/>
    </source>
</evidence>
<name>A0A0D2N1Y9_9CHLO</name>
<dbReference type="RefSeq" id="XP_013899270.1">
    <property type="nucleotide sequence ID" value="XM_014043816.1"/>
</dbReference>
<dbReference type="Proteomes" id="UP000054498">
    <property type="component" value="Unassembled WGS sequence"/>
</dbReference>
<gene>
    <name evidence="1" type="ORF">MNEG_7714</name>
</gene>
<proteinExistence type="predicted"/>
<sequence>MLTSSQTFAVCNDEQRAAGMELAKKLHAGAALRASPCDLWPYLRGRTLWLIGDSHTKQLFKALQCFMFDFWDGKDCKSKCLHLMGNTRVCRVQSVLGSSLLNNPQVGGGGVLNLLRDKGMAKPSDIFVIQFGTWHMLEGPAGLDKFKAAVKALGEDYQKTKGKWPHVMYRETPMTHDKDTSKKICRAAPSGWGLNYTSGELFVNANARSAAAALMARGGVLNAPARDILSQYGLPVLGGYAYSVPLHVAHPATRATSELDCLHYCGLGLPELIVYELARELKRGIAGIKVQPQVPPSQRAACNAAPSWL</sequence>
<organism evidence="1 2">
    <name type="scientific">Monoraphidium neglectum</name>
    <dbReference type="NCBI Taxonomy" id="145388"/>
    <lineage>
        <taxon>Eukaryota</taxon>
        <taxon>Viridiplantae</taxon>
        <taxon>Chlorophyta</taxon>
        <taxon>core chlorophytes</taxon>
        <taxon>Chlorophyceae</taxon>
        <taxon>CS clade</taxon>
        <taxon>Sphaeropleales</taxon>
        <taxon>Selenastraceae</taxon>
        <taxon>Monoraphidium</taxon>
    </lineage>
</organism>
<dbReference type="KEGG" id="mng:MNEG_7714"/>
<accession>A0A0D2N1Y9</accession>
<keyword evidence="2" id="KW-1185">Reference proteome</keyword>
<dbReference type="EMBL" id="KK101611">
    <property type="protein sequence ID" value="KIZ00251.1"/>
    <property type="molecule type" value="Genomic_DNA"/>
</dbReference>
<protein>
    <submittedName>
        <fullName evidence="1">Uncharacterized protein</fullName>
    </submittedName>
</protein>
<dbReference type="AlphaFoldDB" id="A0A0D2N1Y9"/>